<sequence>MIIKNHTLELKDTSASEMGRFRQFMLAIWRQQIENDKNAGEMEESIALKYGSTKEQKTSFKKITGHKAVVKQINKRGFVIAENGIRLHATPSPYDASYLSKKGISEKVYKVVSEVVVMHEDLTNKGWYKIKTADHKYGYIEIHNIILIPHDNYLDKYTRTFLYVKPNYNFETNIANVFYKNYKIETGNDRRTLAEAFYLLNTKSNHNHGIVLKEETLKTGKSFELAIKAAHDPDFHKARLTYSQLQLSANHIVRIPNEQYIQLQRQIGNLSSRSEFMNTAIKTGDIIAEILAGVAGLIVGVIEGILRGIYDTLVGIIEYIESIIDTIRDLLSGKFLDKLKEMYQAIIKLANSSWSELKNILYSFLGSIGDSVKKVIENWFSSSSYEKGRVIGLLLGTILLEVIIGIFTGGGAAFAKLASKLGKLGKILMKIEKFTHEIKEKLLAKLPKKLFEKGDYIHDLDDSKNWMRSALLMQARATAEFMDAKGNSITELMHALKLSGKLYPKLKPKWDSTHKGGNIYAITLTASPTKTVDSNFSSAGKTDLVKRKFKSKTVKKLEEGIAKVKEKGPRDKLTKLLNKGDEVSQNAVQEYLANINISNRVIKNKGVLQKALNKKVIQTYKERFLKIDLRDAKGIKIDVANLSDEHIEDLFKNKYFMKHNGKLLPLKFEAHHIIPKDLLLDDDMVELRNFVSRNKENFDFNGLDNGIPVHKLDAGFSELGGHSNHKKYNNLSRKKIKEIVKDSEIDGVFRQSLFDKKLSNYINSTREKIINEVITDSKKINLLKL</sequence>
<dbReference type="EMBL" id="JPRL01000001">
    <property type="protein sequence ID" value="KFF06426.1"/>
    <property type="molecule type" value="Genomic_DNA"/>
</dbReference>
<keyword evidence="1" id="KW-0812">Transmembrane</keyword>
<dbReference type="RefSeq" id="WP_035684769.1">
    <property type="nucleotide sequence ID" value="NZ_JPRL01000001.1"/>
</dbReference>
<protein>
    <submittedName>
        <fullName evidence="2">Uncharacterized protein</fullName>
    </submittedName>
</protein>
<keyword evidence="1" id="KW-1133">Transmembrane helix</keyword>
<evidence type="ECO:0000313" key="3">
    <source>
        <dbReference type="Proteomes" id="UP000028715"/>
    </source>
</evidence>
<organism evidence="2 3">
    <name type="scientific">Flavobacterium reichenbachii</name>
    <dbReference type="NCBI Taxonomy" id="362418"/>
    <lineage>
        <taxon>Bacteria</taxon>
        <taxon>Pseudomonadati</taxon>
        <taxon>Bacteroidota</taxon>
        <taxon>Flavobacteriia</taxon>
        <taxon>Flavobacteriales</taxon>
        <taxon>Flavobacteriaceae</taxon>
        <taxon>Flavobacterium</taxon>
    </lineage>
</organism>
<dbReference type="OrthoDB" id="1377513at2"/>
<keyword evidence="3" id="KW-1185">Reference proteome</keyword>
<reference evidence="2 3" key="1">
    <citation type="submission" date="2014-07" db="EMBL/GenBank/DDBJ databases">
        <title>Genome of Flavobacterium reichenbachii LMG 25512.</title>
        <authorList>
            <person name="Stropko S.J."/>
            <person name="Pipes S.E."/>
            <person name="Newman J.D."/>
        </authorList>
    </citation>
    <scope>NUCLEOTIDE SEQUENCE [LARGE SCALE GENOMIC DNA]</scope>
    <source>
        <strain evidence="2 3">LMG 25512</strain>
    </source>
</reference>
<accession>A0A085ZPR2</accession>
<name>A0A085ZPR2_9FLAO</name>
<dbReference type="STRING" id="362418.IW19_13295"/>
<dbReference type="Proteomes" id="UP000028715">
    <property type="component" value="Unassembled WGS sequence"/>
</dbReference>
<dbReference type="Pfam" id="PF14412">
    <property type="entry name" value="AHH"/>
    <property type="match status" value="1"/>
</dbReference>
<dbReference type="InterPro" id="IPR032871">
    <property type="entry name" value="AHH_dom_containing"/>
</dbReference>
<evidence type="ECO:0000313" key="2">
    <source>
        <dbReference type="EMBL" id="KFF06426.1"/>
    </source>
</evidence>
<dbReference type="AlphaFoldDB" id="A0A085ZPR2"/>
<comment type="caution">
    <text evidence="2">The sequence shown here is derived from an EMBL/GenBank/DDBJ whole genome shotgun (WGS) entry which is preliminary data.</text>
</comment>
<feature type="transmembrane region" description="Helical" evidence="1">
    <location>
        <begin position="390"/>
        <end position="415"/>
    </location>
</feature>
<gene>
    <name evidence="2" type="ORF">IW19_13295</name>
</gene>
<proteinExistence type="predicted"/>
<dbReference type="eggNOG" id="COG1388">
    <property type="taxonomic scope" value="Bacteria"/>
</dbReference>
<evidence type="ECO:0000256" key="1">
    <source>
        <dbReference type="SAM" id="Phobius"/>
    </source>
</evidence>
<keyword evidence="1" id="KW-0472">Membrane</keyword>